<feature type="transmembrane region" description="Helical" evidence="5">
    <location>
        <begin position="100"/>
        <end position="118"/>
    </location>
</feature>
<accession>A0A4Q8BGE2</accession>
<gene>
    <name evidence="7" type="ORF">EV384_5521</name>
</gene>
<feature type="transmembrane region" description="Helical" evidence="5">
    <location>
        <begin position="76"/>
        <end position="94"/>
    </location>
</feature>
<dbReference type="InterPro" id="IPR049453">
    <property type="entry name" value="Memb_transporter_dom"/>
</dbReference>
<evidence type="ECO:0000256" key="2">
    <source>
        <dbReference type="ARBA" id="ARBA00022692"/>
    </source>
</evidence>
<keyword evidence="2 5" id="KW-0812">Transmembrane</keyword>
<evidence type="ECO:0000256" key="3">
    <source>
        <dbReference type="ARBA" id="ARBA00022989"/>
    </source>
</evidence>
<evidence type="ECO:0000256" key="1">
    <source>
        <dbReference type="ARBA" id="ARBA00004141"/>
    </source>
</evidence>
<dbReference type="GO" id="GO:0016020">
    <property type="term" value="C:membrane"/>
    <property type="evidence" value="ECO:0007669"/>
    <property type="project" value="UniProtKB-SubCell"/>
</dbReference>
<feature type="transmembrane region" description="Helical" evidence="5">
    <location>
        <begin position="51"/>
        <end position="69"/>
    </location>
</feature>
<keyword evidence="8" id="KW-1185">Reference proteome</keyword>
<organism evidence="7 8">
    <name type="scientific">Micromonospora kangleipakensis</name>
    <dbReference type="NCBI Taxonomy" id="1077942"/>
    <lineage>
        <taxon>Bacteria</taxon>
        <taxon>Bacillati</taxon>
        <taxon>Actinomycetota</taxon>
        <taxon>Actinomycetes</taxon>
        <taxon>Micromonosporales</taxon>
        <taxon>Micromonosporaceae</taxon>
        <taxon>Micromonospora</taxon>
    </lineage>
</organism>
<dbReference type="Proteomes" id="UP000294114">
    <property type="component" value="Unassembled WGS sequence"/>
</dbReference>
<evidence type="ECO:0000313" key="7">
    <source>
        <dbReference type="EMBL" id="RZU76828.1"/>
    </source>
</evidence>
<protein>
    <recommendedName>
        <fullName evidence="6">Integral membrane bound transporter domain-containing protein</fullName>
    </recommendedName>
</protein>
<dbReference type="RefSeq" id="WP_130337750.1">
    <property type="nucleotide sequence ID" value="NZ_SHLD01000001.1"/>
</dbReference>
<keyword evidence="4 5" id="KW-0472">Membrane</keyword>
<reference evidence="7 8" key="1">
    <citation type="submission" date="2019-02" db="EMBL/GenBank/DDBJ databases">
        <title>Sequencing the genomes of 1000 actinobacteria strains.</title>
        <authorList>
            <person name="Klenk H.-P."/>
        </authorList>
    </citation>
    <scope>NUCLEOTIDE SEQUENCE [LARGE SCALE GENOMIC DNA]</scope>
    <source>
        <strain evidence="7 8">DSM 45612</strain>
    </source>
</reference>
<dbReference type="EMBL" id="SHLD01000001">
    <property type="protein sequence ID" value="RZU76828.1"/>
    <property type="molecule type" value="Genomic_DNA"/>
</dbReference>
<evidence type="ECO:0000313" key="8">
    <source>
        <dbReference type="Proteomes" id="UP000294114"/>
    </source>
</evidence>
<feature type="domain" description="Integral membrane bound transporter" evidence="6">
    <location>
        <begin position="41"/>
        <end position="127"/>
    </location>
</feature>
<dbReference type="Pfam" id="PF13515">
    <property type="entry name" value="FUSC_2"/>
    <property type="match status" value="1"/>
</dbReference>
<comment type="caution">
    <text evidence="7">The sequence shown here is derived from an EMBL/GenBank/DDBJ whole genome shotgun (WGS) entry which is preliminary data.</text>
</comment>
<dbReference type="AlphaFoldDB" id="A0A4Q8BGE2"/>
<evidence type="ECO:0000256" key="4">
    <source>
        <dbReference type="ARBA" id="ARBA00023136"/>
    </source>
</evidence>
<proteinExistence type="predicted"/>
<dbReference type="OrthoDB" id="5198202at2"/>
<keyword evidence="3 5" id="KW-1133">Transmembrane helix</keyword>
<name>A0A4Q8BGE2_9ACTN</name>
<sequence length="133" mass="13968">MLSWLRGVLRETVPRKGRDVYERLRTYLIVAVQAGLAAELSWFITRDVLDNAQPSFAPAVAVGAIAGAIGNRIRRTLDIIGGVIVGAVVAHLITRAIGVGPVQTGVVVAVAISMAVLFRYPSGAGFRSTAATA</sequence>
<comment type="subcellular location">
    <subcellularLocation>
        <location evidence="1">Membrane</location>
        <topology evidence="1">Multi-pass membrane protein</topology>
    </subcellularLocation>
</comment>
<feature type="transmembrane region" description="Helical" evidence="5">
    <location>
        <begin position="24"/>
        <end position="45"/>
    </location>
</feature>
<evidence type="ECO:0000256" key="5">
    <source>
        <dbReference type="SAM" id="Phobius"/>
    </source>
</evidence>
<evidence type="ECO:0000259" key="6">
    <source>
        <dbReference type="Pfam" id="PF13515"/>
    </source>
</evidence>